<dbReference type="AlphaFoldDB" id="A0A177B480"/>
<accession>A0A177B480</accession>
<gene>
    <name evidence="1" type="ORF">A3Q56_03228</name>
</gene>
<keyword evidence="2" id="KW-1185">Reference proteome</keyword>
<protein>
    <submittedName>
        <fullName evidence="1">Uncharacterized protein</fullName>
    </submittedName>
</protein>
<organism evidence="1 2">
    <name type="scientific">Intoshia linei</name>
    <dbReference type="NCBI Taxonomy" id="1819745"/>
    <lineage>
        <taxon>Eukaryota</taxon>
        <taxon>Metazoa</taxon>
        <taxon>Spiralia</taxon>
        <taxon>Lophotrochozoa</taxon>
        <taxon>Mesozoa</taxon>
        <taxon>Orthonectida</taxon>
        <taxon>Rhopaluridae</taxon>
        <taxon>Intoshia</taxon>
    </lineage>
</organism>
<dbReference type="EMBL" id="LWCA01000349">
    <property type="protein sequence ID" value="OAF69026.1"/>
    <property type="molecule type" value="Genomic_DNA"/>
</dbReference>
<name>A0A177B480_9BILA</name>
<comment type="caution">
    <text evidence="1">The sequence shown here is derived from an EMBL/GenBank/DDBJ whole genome shotgun (WGS) entry which is preliminary data.</text>
</comment>
<proteinExistence type="predicted"/>
<sequence length="140" mass="16832">MMQDMYELNMIMFLKKGYGILALFGTNESRKHLFIITLGFVSVYNIKILDSLLYKYRSSSISVSLLMVECKKRYVPELNFYNELCEYIAFYTRGIFSYSNKKIDVKNIFEWQIIHNRYIHVYQRFSTLLLLRADEILKIF</sequence>
<evidence type="ECO:0000313" key="2">
    <source>
        <dbReference type="Proteomes" id="UP000078046"/>
    </source>
</evidence>
<dbReference type="Proteomes" id="UP000078046">
    <property type="component" value="Unassembled WGS sequence"/>
</dbReference>
<reference evidence="1 2" key="1">
    <citation type="submission" date="2016-04" db="EMBL/GenBank/DDBJ databases">
        <title>The genome of Intoshia linei affirms orthonectids as highly simplified spiralians.</title>
        <authorList>
            <person name="Mikhailov K.V."/>
            <person name="Slusarev G.S."/>
            <person name="Nikitin M.A."/>
            <person name="Logacheva M.D."/>
            <person name="Penin A."/>
            <person name="Aleoshin V."/>
            <person name="Panchin Y.V."/>
        </authorList>
    </citation>
    <scope>NUCLEOTIDE SEQUENCE [LARGE SCALE GENOMIC DNA]</scope>
    <source>
        <strain evidence="1">Intl2013</strain>
        <tissue evidence="1">Whole animal</tissue>
    </source>
</reference>
<evidence type="ECO:0000313" key="1">
    <source>
        <dbReference type="EMBL" id="OAF69026.1"/>
    </source>
</evidence>